<sequence length="266" mass="30858">MSEQPRFCYWSVADGFYSHLMSACIASARATGVTQDFHVWTDKPIPGATCHPCGKYEHKNYLFKFDFLLKAVELPYDYFIFLDADNYFVRHPGDILRLVREAPVHVLLESDCTHPTNTRPDWWGCPLQEYARLMRLQGVQSRSIFNTNAGFWIVHRDVARRAVELGLEFWHAAHTAGYSFTEEAPLAYVGHMLMGNPYTHTLEENVDAWASDWTGVFADRLPSDREWMFTDYLAGHQTRVRPAIVHCMRSKQAMYEQTQKNRHDSL</sequence>
<keyword evidence="2" id="KW-1185">Reference proteome</keyword>
<evidence type="ECO:0000313" key="2">
    <source>
        <dbReference type="Proteomes" id="UP000318017"/>
    </source>
</evidence>
<dbReference type="EMBL" id="CP036298">
    <property type="protein sequence ID" value="QDV25413.1"/>
    <property type="molecule type" value="Genomic_DNA"/>
</dbReference>
<gene>
    <name evidence="1" type="ORF">Q31a_37390</name>
</gene>
<dbReference type="RefSeq" id="WP_145080447.1">
    <property type="nucleotide sequence ID" value="NZ_CP036298.1"/>
</dbReference>
<dbReference type="AlphaFoldDB" id="A0A518GA17"/>
<dbReference type="OrthoDB" id="282240at2"/>
<dbReference type="InterPro" id="IPR029044">
    <property type="entry name" value="Nucleotide-diphossugar_trans"/>
</dbReference>
<accession>A0A518GA17</accession>
<organism evidence="1 2">
    <name type="scientific">Aureliella helgolandensis</name>
    <dbReference type="NCBI Taxonomy" id="2527968"/>
    <lineage>
        <taxon>Bacteria</taxon>
        <taxon>Pseudomonadati</taxon>
        <taxon>Planctomycetota</taxon>
        <taxon>Planctomycetia</taxon>
        <taxon>Pirellulales</taxon>
        <taxon>Pirellulaceae</taxon>
        <taxon>Aureliella</taxon>
    </lineage>
</organism>
<name>A0A518GA17_9BACT</name>
<evidence type="ECO:0008006" key="3">
    <source>
        <dbReference type="Google" id="ProtNLM"/>
    </source>
</evidence>
<dbReference type="KEGG" id="ahel:Q31a_37390"/>
<dbReference type="Proteomes" id="UP000318017">
    <property type="component" value="Chromosome"/>
</dbReference>
<evidence type="ECO:0000313" key="1">
    <source>
        <dbReference type="EMBL" id="QDV25413.1"/>
    </source>
</evidence>
<reference evidence="1 2" key="1">
    <citation type="submission" date="2019-02" db="EMBL/GenBank/DDBJ databases">
        <title>Deep-cultivation of Planctomycetes and their phenomic and genomic characterization uncovers novel biology.</title>
        <authorList>
            <person name="Wiegand S."/>
            <person name="Jogler M."/>
            <person name="Boedeker C."/>
            <person name="Pinto D."/>
            <person name="Vollmers J."/>
            <person name="Rivas-Marin E."/>
            <person name="Kohn T."/>
            <person name="Peeters S.H."/>
            <person name="Heuer A."/>
            <person name="Rast P."/>
            <person name="Oberbeckmann S."/>
            <person name="Bunk B."/>
            <person name="Jeske O."/>
            <person name="Meyerdierks A."/>
            <person name="Storesund J.E."/>
            <person name="Kallscheuer N."/>
            <person name="Luecker S."/>
            <person name="Lage O.M."/>
            <person name="Pohl T."/>
            <person name="Merkel B.J."/>
            <person name="Hornburger P."/>
            <person name="Mueller R.-W."/>
            <person name="Bruemmer F."/>
            <person name="Labrenz M."/>
            <person name="Spormann A.M."/>
            <person name="Op den Camp H."/>
            <person name="Overmann J."/>
            <person name="Amann R."/>
            <person name="Jetten M.S.M."/>
            <person name="Mascher T."/>
            <person name="Medema M.H."/>
            <person name="Devos D.P."/>
            <person name="Kaster A.-K."/>
            <person name="Ovreas L."/>
            <person name="Rohde M."/>
            <person name="Galperin M.Y."/>
            <person name="Jogler C."/>
        </authorList>
    </citation>
    <scope>NUCLEOTIDE SEQUENCE [LARGE SCALE GENOMIC DNA]</scope>
    <source>
        <strain evidence="1 2">Q31a</strain>
    </source>
</reference>
<proteinExistence type="predicted"/>
<protein>
    <recommendedName>
        <fullName evidence="3">Nucleotide-diphospho-sugar transferase domain-containing protein</fullName>
    </recommendedName>
</protein>
<dbReference type="SUPFAM" id="SSF53448">
    <property type="entry name" value="Nucleotide-diphospho-sugar transferases"/>
    <property type="match status" value="1"/>
</dbReference>